<evidence type="ECO:0000256" key="1">
    <source>
        <dbReference type="ARBA" id="ARBA00001973"/>
    </source>
</evidence>
<evidence type="ECO:0000256" key="2">
    <source>
        <dbReference type="ARBA" id="ARBA00009928"/>
    </source>
</evidence>
<keyword evidence="4" id="KW-0479">Metal-binding</keyword>
<dbReference type="Pfam" id="PF00264">
    <property type="entry name" value="Tyrosinase"/>
    <property type="match status" value="1"/>
</dbReference>
<keyword evidence="7" id="KW-0503">Monooxygenase</keyword>
<comment type="catalytic activity">
    <reaction evidence="10">
        <text>L-tyrosine + O2 = L-dopaquinone + H2O</text>
        <dbReference type="Rhea" id="RHEA:18117"/>
        <dbReference type="ChEBI" id="CHEBI:15377"/>
        <dbReference type="ChEBI" id="CHEBI:15379"/>
        <dbReference type="ChEBI" id="CHEBI:57924"/>
        <dbReference type="ChEBI" id="CHEBI:58315"/>
        <dbReference type="EC" id="1.14.18.1"/>
    </reaction>
</comment>
<evidence type="ECO:0000256" key="4">
    <source>
        <dbReference type="ARBA" id="ARBA00022723"/>
    </source>
</evidence>
<dbReference type="GO" id="GO:0046872">
    <property type="term" value="F:metal ion binding"/>
    <property type="evidence" value="ECO:0007669"/>
    <property type="project" value="UniProtKB-KW"/>
</dbReference>
<evidence type="ECO:0000256" key="10">
    <source>
        <dbReference type="ARBA" id="ARBA00048881"/>
    </source>
</evidence>
<evidence type="ECO:0000259" key="12">
    <source>
        <dbReference type="PROSITE" id="PS00498"/>
    </source>
</evidence>
<evidence type="ECO:0000313" key="14">
    <source>
        <dbReference type="Proteomes" id="UP001150942"/>
    </source>
</evidence>
<comment type="similarity">
    <text evidence="2">Belongs to the tyrosinase family.</text>
</comment>
<feature type="domain" description="Tyrosinase copper-binding" evidence="11">
    <location>
        <begin position="98"/>
        <end position="115"/>
    </location>
</feature>
<dbReference type="InterPro" id="IPR041640">
    <property type="entry name" value="Tyrosinase_C"/>
</dbReference>
<dbReference type="Proteomes" id="UP001150942">
    <property type="component" value="Unassembled WGS sequence"/>
</dbReference>
<evidence type="ECO:0000256" key="7">
    <source>
        <dbReference type="ARBA" id="ARBA00023033"/>
    </source>
</evidence>
<dbReference type="GO" id="GO:0042438">
    <property type="term" value="P:melanin biosynthetic process"/>
    <property type="evidence" value="ECO:0007669"/>
    <property type="project" value="UniProtKB-KW"/>
</dbReference>
<feature type="domain" description="Tyrosinase copper-binding" evidence="12">
    <location>
        <begin position="404"/>
        <end position="415"/>
    </location>
</feature>
<dbReference type="PROSITE" id="PS00497">
    <property type="entry name" value="TYROSINASE_1"/>
    <property type="match status" value="1"/>
</dbReference>
<dbReference type="AlphaFoldDB" id="A0A9W9IP98"/>
<sequence>MTIIVKGIETRDADGELYLRKDIDKWYAEQVEVGSDRVQLTLFVEALALIQKRPLDDQLSYFRLAAIHAAPWCKWDDVDQPPEAPADDPDRIPGYCVHNNYTFPTWHRVYLILYERTLYDAMYEWIGTSVPANRQEAWKEEADKWRLPYWDFARYADRPPSTTGAFDYDIDHDMLRLPILCMMPNVRIIVFPEDQDPIIESRPNPLYKYVTPKLMGEFPDPYKINGEDIPEQKDPKTNSVVNPKFVYPWDKCNATTKYGILDGFDASIWADGGQNWLRANYALNEHPYYGGKDQGVNAEKPVPTLQDLVYRLFQYGLSSWGAFSSTRYKSGSPTPPVQVESMSAGVEAHRSDVEGNAKNAMNLEFIHNNLHNFVGGTQFLRPPKEGIHLWGAGHMSSVFMAAFDPIFWIYHNNIDRLTAMWQILNWDKWFDDEYSQLTRNNKLTPFHKDENRNFWKSDDVRDWRTLGYEYEVLQDRTHNSLRDRVEILEDIATLYGNPTKNLFDRLPGNDGAQDDYVITVIYDKYALNGASYKINLFLDGTKNFGGPDSEGFVASIYNFSGSLDSGACGNCQQQKAENAKCIAQVPATLPMRHYLKRTNRGPEQALKPVYLALNNLGNPVPMDIHVALHRSQRPYYANPIQPIEDDPLRYEFLTDGRQAVEAFGHASTSYR</sequence>
<reference evidence="13" key="1">
    <citation type="submission" date="2022-11" db="EMBL/GenBank/DDBJ databases">
        <authorList>
            <person name="Petersen C."/>
        </authorList>
    </citation>
    <scope>NUCLEOTIDE SEQUENCE</scope>
    <source>
        <strain evidence="13">IBT 20477</strain>
    </source>
</reference>
<keyword evidence="6" id="KW-0186">Copper</keyword>
<keyword evidence="5" id="KW-0560">Oxidoreductase</keyword>
<dbReference type="PANTHER" id="PTHR11474:SF76">
    <property type="entry name" value="SHKT DOMAIN-CONTAINING PROTEIN"/>
    <property type="match status" value="1"/>
</dbReference>
<dbReference type="InterPro" id="IPR008922">
    <property type="entry name" value="Di-copper_centre_dom_sf"/>
</dbReference>
<evidence type="ECO:0000256" key="3">
    <source>
        <dbReference type="ARBA" id="ARBA00011906"/>
    </source>
</evidence>
<evidence type="ECO:0000259" key="11">
    <source>
        <dbReference type="PROSITE" id="PS00497"/>
    </source>
</evidence>
<dbReference type="PROSITE" id="PS00498">
    <property type="entry name" value="TYROSINASE_2"/>
    <property type="match status" value="1"/>
</dbReference>
<accession>A0A9W9IP98</accession>
<dbReference type="EC" id="1.14.18.1" evidence="3"/>
<evidence type="ECO:0000313" key="13">
    <source>
        <dbReference type="EMBL" id="KAJ5181452.1"/>
    </source>
</evidence>
<proteinExistence type="inferred from homology"/>
<name>A0A9W9IP98_9EURO</name>
<gene>
    <name evidence="13" type="ORF">N7449_011599</name>
</gene>
<evidence type="ECO:0000256" key="6">
    <source>
        <dbReference type="ARBA" id="ARBA00023008"/>
    </source>
</evidence>
<evidence type="ECO:0000256" key="8">
    <source>
        <dbReference type="ARBA" id="ARBA00023101"/>
    </source>
</evidence>
<comment type="caution">
    <text evidence="13">The sequence shown here is derived from an EMBL/GenBank/DDBJ whole genome shotgun (WGS) entry which is preliminary data.</text>
</comment>
<evidence type="ECO:0000256" key="9">
    <source>
        <dbReference type="ARBA" id="ARBA00048233"/>
    </source>
</evidence>
<keyword evidence="8" id="KW-0470">Melanin biosynthesis</keyword>
<dbReference type="OrthoDB" id="1658288at2759"/>
<dbReference type="PANTHER" id="PTHR11474">
    <property type="entry name" value="TYROSINASE FAMILY MEMBER"/>
    <property type="match status" value="1"/>
</dbReference>
<dbReference type="GO" id="GO:0004503">
    <property type="term" value="F:tyrosinase activity"/>
    <property type="evidence" value="ECO:0007669"/>
    <property type="project" value="UniProtKB-EC"/>
</dbReference>
<dbReference type="InterPro" id="IPR050316">
    <property type="entry name" value="Tyrosinase/Hemocyanin"/>
</dbReference>
<comment type="catalytic activity">
    <reaction evidence="9">
        <text>2 L-dopa + O2 = 2 L-dopaquinone + 2 H2O</text>
        <dbReference type="Rhea" id="RHEA:34287"/>
        <dbReference type="ChEBI" id="CHEBI:15377"/>
        <dbReference type="ChEBI" id="CHEBI:15379"/>
        <dbReference type="ChEBI" id="CHEBI:57504"/>
        <dbReference type="ChEBI" id="CHEBI:57924"/>
        <dbReference type="EC" id="1.14.18.1"/>
    </reaction>
</comment>
<dbReference type="SUPFAM" id="SSF48056">
    <property type="entry name" value="Di-copper centre-containing domain"/>
    <property type="match status" value="1"/>
</dbReference>
<reference evidence="13" key="2">
    <citation type="journal article" date="2023" name="IMA Fungus">
        <title>Comparative genomic study of the Penicillium genus elucidates a diverse pangenome and 15 lateral gene transfer events.</title>
        <authorList>
            <person name="Petersen C."/>
            <person name="Sorensen T."/>
            <person name="Nielsen M.R."/>
            <person name="Sondergaard T.E."/>
            <person name="Sorensen J.L."/>
            <person name="Fitzpatrick D.A."/>
            <person name="Frisvad J.C."/>
            <person name="Nielsen K.L."/>
        </authorList>
    </citation>
    <scope>NUCLEOTIDE SEQUENCE</scope>
    <source>
        <strain evidence="13">IBT 20477</strain>
    </source>
</reference>
<evidence type="ECO:0000256" key="5">
    <source>
        <dbReference type="ARBA" id="ARBA00023002"/>
    </source>
</evidence>
<comment type="cofactor">
    <cofactor evidence="1">
        <name>Cu(2+)</name>
        <dbReference type="ChEBI" id="CHEBI:29036"/>
    </cofactor>
</comment>
<dbReference type="Pfam" id="PF18132">
    <property type="entry name" value="Tyrosinase_C"/>
    <property type="match status" value="1"/>
</dbReference>
<organism evidence="13 14">
    <name type="scientific">Penicillium cf. viridicatum</name>
    <dbReference type="NCBI Taxonomy" id="2972119"/>
    <lineage>
        <taxon>Eukaryota</taxon>
        <taxon>Fungi</taxon>
        <taxon>Dikarya</taxon>
        <taxon>Ascomycota</taxon>
        <taxon>Pezizomycotina</taxon>
        <taxon>Eurotiomycetes</taxon>
        <taxon>Eurotiomycetidae</taxon>
        <taxon>Eurotiales</taxon>
        <taxon>Aspergillaceae</taxon>
        <taxon>Penicillium</taxon>
    </lineage>
</organism>
<protein>
    <recommendedName>
        <fullName evidence="3">tyrosinase</fullName>
        <ecNumber evidence="3">1.14.18.1</ecNumber>
    </recommendedName>
</protein>
<keyword evidence="14" id="KW-1185">Reference proteome</keyword>
<dbReference type="EMBL" id="JAPQKQ010000009">
    <property type="protein sequence ID" value="KAJ5181452.1"/>
    <property type="molecule type" value="Genomic_DNA"/>
</dbReference>
<dbReference type="Gene3D" id="1.10.1280.10">
    <property type="entry name" value="Di-copper center containing domain from catechol oxidase"/>
    <property type="match status" value="1"/>
</dbReference>
<dbReference type="Gene3D" id="2.60.310.20">
    <property type="match status" value="1"/>
</dbReference>
<dbReference type="InterPro" id="IPR002227">
    <property type="entry name" value="Tyrosinase_Cu-bd"/>
</dbReference>